<sequence length="48" mass="5316">MWSVRLLCYMMTARVGGEDIDATNICAIPSPCLPLRWCATLCRGRSAL</sequence>
<feature type="chain" id="PRO_5010129068" evidence="1">
    <location>
        <begin position="18"/>
        <end position="48"/>
    </location>
</feature>
<keyword evidence="3" id="KW-1185">Reference proteome</keyword>
<evidence type="ECO:0000313" key="3">
    <source>
        <dbReference type="Proteomes" id="UP000004995"/>
    </source>
</evidence>
<evidence type="ECO:0000256" key="1">
    <source>
        <dbReference type="SAM" id="SignalP"/>
    </source>
</evidence>
<keyword evidence="1" id="KW-0732">Signal</keyword>
<dbReference type="HOGENOM" id="CLU_3160960_0_0_1"/>
<protein>
    <submittedName>
        <fullName evidence="2">Uncharacterized protein</fullName>
    </submittedName>
</protein>
<feature type="signal peptide" evidence="1">
    <location>
        <begin position="1"/>
        <end position="17"/>
    </location>
</feature>
<name>K4ANM6_SETIT</name>
<reference evidence="2" key="2">
    <citation type="submission" date="2018-08" db="UniProtKB">
        <authorList>
            <consortium name="EnsemblPlants"/>
        </authorList>
    </citation>
    <scope>IDENTIFICATION</scope>
    <source>
        <strain evidence="2">Yugu1</strain>
    </source>
</reference>
<accession>K4ANM6</accession>
<reference evidence="3" key="1">
    <citation type="journal article" date="2012" name="Nat. Biotechnol.">
        <title>Reference genome sequence of the model plant Setaria.</title>
        <authorList>
            <person name="Bennetzen J.L."/>
            <person name="Schmutz J."/>
            <person name="Wang H."/>
            <person name="Percifield R."/>
            <person name="Hawkins J."/>
            <person name="Pontaroli A.C."/>
            <person name="Estep M."/>
            <person name="Feng L."/>
            <person name="Vaughn J.N."/>
            <person name="Grimwood J."/>
            <person name="Jenkins J."/>
            <person name="Barry K."/>
            <person name="Lindquist E."/>
            <person name="Hellsten U."/>
            <person name="Deshpande S."/>
            <person name="Wang X."/>
            <person name="Wu X."/>
            <person name="Mitros T."/>
            <person name="Triplett J."/>
            <person name="Yang X."/>
            <person name="Ye C.Y."/>
            <person name="Mauro-Herrera M."/>
            <person name="Wang L."/>
            <person name="Li P."/>
            <person name="Sharma M."/>
            <person name="Sharma R."/>
            <person name="Ronald P.C."/>
            <person name="Panaud O."/>
            <person name="Kellogg E.A."/>
            <person name="Brutnell T.P."/>
            <person name="Doust A.N."/>
            <person name="Tuskan G.A."/>
            <person name="Rokhsar D."/>
            <person name="Devos K.M."/>
        </authorList>
    </citation>
    <scope>NUCLEOTIDE SEQUENCE [LARGE SCALE GENOMIC DNA]</scope>
    <source>
        <strain evidence="3">cv. Yugu1</strain>
    </source>
</reference>
<dbReference type="InParanoid" id="K4ANM6"/>
<dbReference type="EnsemblPlants" id="KQK90527">
    <property type="protein sequence ID" value="KQK90527"/>
    <property type="gene ID" value="SETIT_040523mg"/>
</dbReference>
<evidence type="ECO:0000313" key="2">
    <source>
        <dbReference type="EnsemblPlants" id="KQK90527"/>
    </source>
</evidence>
<proteinExistence type="predicted"/>
<dbReference type="AlphaFoldDB" id="K4ANM6"/>
<dbReference type="EMBL" id="AGNK02005945">
    <property type="status" value="NOT_ANNOTATED_CDS"/>
    <property type="molecule type" value="Genomic_DNA"/>
</dbReference>
<dbReference type="Gramene" id="KQK90527">
    <property type="protein sequence ID" value="KQK90527"/>
    <property type="gene ID" value="SETIT_040523mg"/>
</dbReference>
<organism evidence="2 3">
    <name type="scientific">Setaria italica</name>
    <name type="common">Foxtail millet</name>
    <name type="synonym">Panicum italicum</name>
    <dbReference type="NCBI Taxonomy" id="4555"/>
    <lineage>
        <taxon>Eukaryota</taxon>
        <taxon>Viridiplantae</taxon>
        <taxon>Streptophyta</taxon>
        <taxon>Embryophyta</taxon>
        <taxon>Tracheophyta</taxon>
        <taxon>Spermatophyta</taxon>
        <taxon>Magnoliopsida</taxon>
        <taxon>Liliopsida</taxon>
        <taxon>Poales</taxon>
        <taxon>Poaceae</taxon>
        <taxon>PACMAD clade</taxon>
        <taxon>Panicoideae</taxon>
        <taxon>Panicodae</taxon>
        <taxon>Paniceae</taxon>
        <taxon>Cenchrinae</taxon>
        <taxon>Setaria</taxon>
    </lineage>
</organism>
<dbReference type="Proteomes" id="UP000004995">
    <property type="component" value="Unassembled WGS sequence"/>
</dbReference>